<dbReference type="EC" id="2.6.1.9" evidence="9"/>
<comment type="catalytic activity">
    <reaction evidence="8 9">
        <text>L-histidinol phosphate + 2-oxoglutarate = 3-(imidazol-4-yl)-2-oxopropyl phosphate + L-glutamate</text>
        <dbReference type="Rhea" id="RHEA:23744"/>
        <dbReference type="ChEBI" id="CHEBI:16810"/>
        <dbReference type="ChEBI" id="CHEBI:29985"/>
        <dbReference type="ChEBI" id="CHEBI:57766"/>
        <dbReference type="ChEBI" id="CHEBI:57980"/>
        <dbReference type="EC" id="2.6.1.9"/>
    </reaction>
</comment>
<evidence type="ECO:0000256" key="6">
    <source>
        <dbReference type="ARBA" id="ARBA00022679"/>
    </source>
</evidence>
<dbReference type="InterPro" id="IPR004839">
    <property type="entry name" value="Aminotransferase_I/II_large"/>
</dbReference>
<keyword evidence="9" id="KW-0028">Amino-acid biosynthesis</keyword>
<evidence type="ECO:0000256" key="7">
    <source>
        <dbReference type="ARBA" id="ARBA00022898"/>
    </source>
</evidence>
<evidence type="ECO:0000256" key="8">
    <source>
        <dbReference type="ARBA" id="ARBA00047481"/>
    </source>
</evidence>
<comment type="cofactor">
    <cofactor evidence="1 9">
        <name>pyridoxal 5'-phosphate</name>
        <dbReference type="ChEBI" id="CHEBI:597326"/>
    </cofactor>
</comment>
<dbReference type="PANTHER" id="PTHR43643">
    <property type="entry name" value="HISTIDINOL-PHOSPHATE AMINOTRANSFERASE 2"/>
    <property type="match status" value="1"/>
</dbReference>
<dbReference type="UniPathway" id="UPA00031">
    <property type="reaction ID" value="UER00012"/>
</dbReference>
<organism evidence="11 12">
    <name type="scientific">Methylocella tundrae</name>
    <dbReference type="NCBI Taxonomy" id="227605"/>
    <lineage>
        <taxon>Bacteria</taxon>
        <taxon>Pseudomonadati</taxon>
        <taxon>Pseudomonadota</taxon>
        <taxon>Alphaproteobacteria</taxon>
        <taxon>Hyphomicrobiales</taxon>
        <taxon>Beijerinckiaceae</taxon>
        <taxon>Methylocella</taxon>
    </lineage>
</organism>
<dbReference type="NCBIfam" id="TIGR01141">
    <property type="entry name" value="hisC"/>
    <property type="match status" value="1"/>
</dbReference>
<comment type="subunit">
    <text evidence="4 9">Homodimer.</text>
</comment>
<dbReference type="InterPro" id="IPR015422">
    <property type="entry name" value="PyrdxlP-dep_Trfase_small"/>
</dbReference>
<dbReference type="KEGG" id="mtun:MTUNDRAET4_0587"/>
<comment type="pathway">
    <text evidence="2 9">Amino-acid biosynthesis; L-histidine biosynthesis; L-histidine from 5-phospho-alpha-D-ribose 1-diphosphate: step 7/9.</text>
</comment>
<evidence type="ECO:0000313" key="12">
    <source>
        <dbReference type="Proteomes" id="UP000294360"/>
    </source>
</evidence>
<dbReference type="GO" id="GO:0030170">
    <property type="term" value="F:pyridoxal phosphate binding"/>
    <property type="evidence" value="ECO:0007669"/>
    <property type="project" value="InterPro"/>
</dbReference>
<dbReference type="CDD" id="cd00609">
    <property type="entry name" value="AAT_like"/>
    <property type="match status" value="1"/>
</dbReference>
<feature type="modified residue" description="N6-(pyridoxal phosphate)lysine" evidence="9">
    <location>
        <position position="237"/>
    </location>
</feature>
<gene>
    <name evidence="9 11" type="primary">hisC</name>
    <name evidence="11" type="ORF">MTUNDRAET4_0587</name>
</gene>
<comment type="similarity">
    <text evidence="3 9">Belongs to the class-II pyridoxal-phosphate-dependent aminotransferase family. Histidinol-phosphate aminotransferase subfamily.</text>
</comment>
<keyword evidence="6 9" id="KW-0808">Transferase</keyword>
<dbReference type="Gene3D" id="3.40.640.10">
    <property type="entry name" value="Type I PLP-dependent aspartate aminotransferase-like (Major domain)"/>
    <property type="match status" value="1"/>
</dbReference>
<dbReference type="HAMAP" id="MF_01023">
    <property type="entry name" value="HisC_aminotrans_2"/>
    <property type="match status" value="1"/>
</dbReference>
<proteinExistence type="inferred from homology"/>
<evidence type="ECO:0000313" key="11">
    <source>
        <dbReference type="EMBL" id="VFU07480.1"/>
    </source>
</evidence>
<protein>
    <recommendedName>
        <fullName evidence="9">Histidinol-phosphate aminotransferase</fullName>
        <ecNumber evidence="9">2.6.1.9</ecNumber>
    </recommendedName>
    <alternativeName>
        <fullName evidence="9">Imidazole acetol-phosphate transaminase</fullName>
    </alternativeName>
</protein>
<name>A0A4U8YWY3_METTU</name>
<dbReference type="InterPro" id="IPR050106">
    <property type="entry name" value="HistidinolP_aminotransfase"/>
</dbReference>
<dbReference type="PANTHER" id="PTHR43643:SF3">
    <property type="entry name" value="HISTIDINOL-PHOSPHATE AMINOTRANSFERASE"/>
    <property type="match status" value="1"/>
</dbReference>
<dbReference type="AlphaFoldDB" id="A0A4U8YWY3"/>
<sequence length="383" mass="40437">MTKIQAMPAGVTASVDAGARPRPLAGVFGIDPYVPGKSSAPGVAKVYKLSSNETPLGPSPLAKEAFRSAADHLDAYPDGTAGVLRAAIGKRFGLDPARIVCGNGSDELLHLLASAYIGPGDEGIFTEHGFLVYKIAILAAGGAPVVAKETRLTANVDAILGKVTSRTKVVFFANPNNPTGTYLPVAEVERLADSLPRDVLLVIDAAYAEYATQTDYATGEDLVSSRENVVVTRTFSKIHGLASVRLGWCYAPADVCDALNRIRPPFNTSGAAIQAGAASLQDEAHIERAIAHNDRWREWLAREIGALGIETTPSAGNFLLLHFADPARAADADRFLTSRGLILRTVGAYGLPHCLRLTVGAEEANRLVVEGLRDFVSQGNAIG</sequence>
<evidence type="ECO:0000256" key="3">
    <source>
        <dbReference type="ARBA" id="ARBA00007970"/>
    </source>
</evidence>
<dbReference type="InterPro" id="IPR015421">
    <property type="entry name" value="PyrdxlP-dep_Trfase_major"/>
</dbReference>
<dbReference type="InterPro" id="IPR015424">
    <property type="entry name" value="PyrdxlP-dep_Trfase"/>
</dbReference>
<dbReference type="InterPro" id="IPR005861">
    <property type="entry name" value="HisP_aminotrans"/>
</dbReference>
<evidence type="ECO:0000256" key="9">
    <source>
        <dbReference type="HAMAP-Rule" id="MF_01023"/>
    </source>
</evidence>
<keyword evidence="5 9" id="KW-0032">Aminotransferase</keyword>
<dbReference type="GO" id="GO:0000105">
    <property type="term" value="P:L-histidine biosynthetic process"/>
    <property type="evidence" value="ECO:0007669"/>
    <property type="project" value="UniProtKB-UniRule"/>
</dbReference>
<evidence type="ECO:0000259" key="10">
    <source>
        <dbReference type="Pfam" id="PF00155"/>
    </source>
</evidence>
<evidence type="ECO:0000256" key="1">
    <source>
        <dbReference type="ARBA" id="ARBA00001933"/>
    </source>
</evidence>
<dbReference type="Pfam" id="PF00155">
    <property type="entry name" value="Aminotran_1_2"/>
    <property type="match status" value="1"/>
</dbReference>
<evidence type="ECO:0000256" key="4">
    <source>
        <dbReference type="ARBA" id="ARBA00011738"/>
    </source>
</evidence>
<feature type="domain" description="Aminotransferase class I/classII large" evidence="10">
    <location>
        <begin position="45"/>
        <end position="368"/>
    </location>
</feature>
<keyword evidence="7 9" id="KW-0663">Pyridoxal phosphate</keyword>
<accession>A0A4U8YWY3</accession>
<reference evidence="11 12" key="1">
    <citation type="submission" date="2019-03" db="EMBL/GenBank/DDBJ databases">
        <authorList>
            <person name="Kox A.R. M."/>
        </authorList>
    </citation>
    <scope>NUCLEOTIDE SEQUENCE [LARGE SCALE GENOMIC DNA]</scope>
    <source>
        <strain evidence="11">MTUNDRAET4 annotated genome</strain>
    </source>
</reference>
<dbReference type="GO" id="GO:0004400">
    <property type="term" value="F:histidinol-phosphate transaminase activity"/>
    <property type="evidence" value="ECO:0007669"/>
    <property type="project" value="UniProtKB-UniRule"/>
</dbReference>
<dbReference type="SUPFAM" id="SSF53383">
    <property type="entry name" value="PLP-dependent transferases"/>
    <property type="match status" value="1"/>
</dbReference>
<dbReference type="EMBL" id="LR536450">
    <property type="protein sequence ID" value="VFU07480.1"/>
    <property type="molecule type" value="Genomic_DNA"/>
</dbReference>
<keyword evidence="9" id="KW-0368">Histidine biosynthesis</keyword>
<dbReference type="Proteomes" id="UP000294360">
    <property type="component" value="Chromosome"/>
</dbReference>
<dbReference type="Gene3D" id="3.90.1150.10">
    <property type="entry name" value="Aspartate Aminotransferase, domain 1"/>
    <property type="match status" value="1"/>
</dbReference>
<evidence type="ECO:0000256" key="2">
    <source>
        <dbReference type="ARBA" id="ARBA00005011"/>
    </source>
</evidence>
<dbReference type="RefSeq" id="WP_244605675.1">
    <property type="nucleotide sequence ID" value="NZ_CP139089.1"/>
</dbReference>
<evidence type="ECO:0000256" key="5">
    <source>
        <dbReference type="ARBA" id="ARBA00022576"/>
    </source>
</evidence>